<organism evidence="2 3">
    <name type="scientific">Arachnia propionica</name>
    <dbReference type="NCBI Taxonomy" id="1750"/>
    <lineage>
        <taxon>Bacteria</taxon>
        <taxon>Bacillati</taxon>
        <taxon>Actinomycetota</taxon>
        <taxon>Actinomycetes</taxon>
        <taxon>Propionibacteriales</taxon>
        <taxon>Propionibacteriaceae</taxon>
        <taxon>Arachnia</taxon>
    </lineage>
</organism>
<feature type="transmembrane region" description="Helical" evidence="1">
    <location>
        <begin position="42"/>
        <end position="61"/>
    </location>
</feature>
<feature type="transmembrane region" description="Helical" evidence="1">
    <location>
        <begin position="81"/>
        <end position="103"/>
    </location>
</feature>
<comment type="caution">
    <text evidence="2">The sequence shown here is derived from an EMBL/GenBank/DDBJ whole genome shotgun (WGS) entry which is preliminary data.</text>
</comment>
<dbReference type="OrthoDB" id="3729896at2"/>
<name>A0A3P1WT62_9ACTN</name>
<evidence type="ECO:0000313" key="2">
    <source>
        <dbReference type="EMBL" id="RRD48967.1"/>
    </source>
</evidence>
<dbReference type="Pfam" id="PF11377">
    <property type="entry name" value="DUF3180"/>
    <property type="match status" value="1"/>
</dbReference>
<feature type="transmembrane region" description="Helical" evidence="1">
    <location>
        <begin position="123"/>
        <end position="140"/>
    </location>
</feature>
<keyword evidence="1" id="KW-0812">Transmembrane</keyword>
<gene>
    <name evidence="2" type="ORF">EII35_10195</name>
</gene>
<dbReference type="RefSeq" id="WP_125228364.1">
    <property type="nucleotide sequence ID" value="NZ_RQYT01000025.1"/>
</dbReference>
<dbReference type="Gene3D" id="1.10.1760.20">
    <property type="match status" value="1"/>
</dbReference>
<protein>
    <submittedName>
        <fullName evidence="2">DUF3180 domain-containing protein</fullName>
    </submittedName>
</protein>
<sequence length="163" mass="16976">MTKQPRLALTSGRDVVLAALAGALLGFIGMNLFTLFNSYPPVVPWSLPGILVALGVGVLTYARRLPSRLEERRVSAREAVIALVVAKSMISTGAILAGAHAVYVGRSLLHVAAQAPLARTVRGLVTIVVCGAFAWVGWYLERLCVAGDDDEEGGAGAPAADPA</sequence>
<evidence type="ECO:0000313" key="3">
    <source>
        <dbReference type="Proteomes" id="UP000280935"/>
    </source>
</evidence>
<evidence type="ECO:0000256" key="1">
    <source>
        <dbReference type="SAM" id="Phobius"/>
    </source>
</evidence>
<dbReference type="Proteomes" id="UP000280935">
    <property type="component" value="Unassembled WGS sequence"/>
</dbReference>
<accession>A0A3P1WT62</accession>
<proteinExistence type="predicted"/>
<keyword evidence="1" id="KW-0472">Membrane</keyword>
<dbReference type="InterPro" id="IPR021517">
    <property type="entry name" value="DUF3180"/>
</dbReference>
<reference evidence="2 3" key="1">
    <citation type="submission" date="2018-11" db="EMBL/GenBank/DDBJ databases">
        <title>Genomes From Bacteria Associated with the Canine Oral Cavity: a Test Case for Automated Genome-Based Taxonomic Assignment.</title>
        <authorList>
            <person name="Coil D.A."/>
            <person name="Jospin G."/>
            <person name="Darling A.E."/>
            <person name="Wallis C."/>
            <person name="Davis I.J."/>
            <person name="Harris S."/>
            <person name="Eisen J.A."/>
            <person name="Holcombe L.J."/>
            <person name="O'Flynn C."/>
        </authorList>
    </citation>
    <scope>NUCLEOTIDE SEQUENCE [LARGE SCALE GENOMIC DNA]</scope>
    <source>
        <strain evidence="2 3">OH2822_COT-296</strain>
    </source>
</reference>
<keyword evidence="1" id="KW-1133">Transmembrane helix</keyword>
<dbReference type="AlphaFoldDB" id="A0A3P1WT62"/>
<feature type="transmembrane region" description="Helical" evidence="1">
    <location>
        <begin position="15"/>
        <end position="36"/>
    </location>
</feature>
<dbReference type="GO" id="GO:0016020">
    <property type="term" value="C:membrane"/>
    <property type="evidence" value="ECO:0007669"/>
    <property type="project" value="InterPro"/>
</dbReference>
<dbReference type="EMBL" id="RQYT01000025">
    <property type="protein sequence ID" value="RRD48967.1"/>
    <property type="molecule type" value="Genomic_DNA"/>
</dbReference>